<dbReference type="Pfam" id="PF00440">
    <property type="entry name" value="TetR_N"/>
    <property type="match status" value="1"/>
</dbReference>
<protein>
    <submittedName>
        <fullName evidence="3">Putative transcriptional regulator, TetR family</fullName>
    </submittedName>
</protein>
<dbReference type="Pfam" id="PF17932">
    <property type="entry name" value="TetR_C_24"/>
    <property type="match status" value="1"/>
</dbReference>
<dbReference type="InterPro" id="IPR041490">
    <property type="entry name" value="KstR2_TetR_C"/>
</dbReference>
<keyword evidence="1" id="KW-0238">DNA-binding</keyword>
<dbReference type="PROSITE" id="PS50977">
    <property type="entry name" value="HTH_TETR_2"/>
    <property type="match status" value="1"/>
</dbReference>
<dbReference type="AlphaFoldDB" id="E6PCG7"/>
<gene>
    <name evidence="3" type="ORF">CARN1_2038</name>
</gene>
<evidence type="ECO:0000256" key="1">
    <source>
        <dbReference type="ARBA" id="ARBA00023125"/>
    </source>
</evidence>
<reference evidence="3" key="1">
    <citation type="submission" date="2009-10" db="EMBL/GenBank/DDBJ databases">
        <title>Diversity of trophic interactions inside an arsenic-rich microbial ecosystem.</title>
        <authorList>
            <person name="Bertin P.N."/>
            <person name="Heinrich-Salmeron A."/>
            <person name="Pelletier E."/>
            <person name="Goulhen-Chollet F."/>
            <person name="Arsene-Ploetze F."/>
            <person name="Gallien S."/>
            <person name="Calteau A."/>
            <person name="Vallenet D."/>
            <person name="Casiot C."/>
            <person name="Chane-Woon-Ming B."/>
            <person name="Giloteaux L."/>
            <person name="Barakat M."/>
            <person name="Bonnefoy V."/>
            <person name="Bruneel O."/>
            <person name="Chandler M."/>
            <person name="Cleiss J."/>
            <person name="Duran R."/>
            <person name="Elbaz-Poulichet F."/>
            <person name="Fonknechten N."/>
            <person name="Lauga B."/>
            <person name="Mornico D."/>
            <person name="Ortet P."/>
            <person name="Schaeffer C."/>
            <person name="Siguier P."/>
            <person name="Alexander Thil Smith A."/>
            <person name="Van Dorsselaer A."/>
            <person name="Weissenbach J."/>
            <person name="Medigue C."/>
            <person name="Le Paslier D."/>
        </authorList>
    </citation>
    <scope>NUCLEOTIDE SEQUENCE</scope>
</reference>
<dbReference type="SUPFAM" id="SSF48498">
    <property type="entry name" value="Tetracyclin repressor-like, C-terminal domain"/>
    <property type="match status" value="1"/>
</dbReference>
<dbReference type="EMBL" id="CABL01000001">
    <property type="protein sequence ID" value="CBH74151.1"/>
    <property type="molecule type" value="Genomic_DNA"/>
</dbReference>
<dbReference type="PRINTS" id="PR00455">
    <property type="entry name" value="HTHTETR"/>
</dbReference>
<evidence type="ECO:0000259" key="2">
    <source>
        <dbReference type="PROSITE" id="PS50977"/>
    </source>
</evidence>
<dbReference type="GO" id="GO:0003700">
    <property type="term" value="F:DNA-binding transcription factor activity"/>
    <property type="evidence" value="ECO:0007669"/>
    <property type="project" value="TreeGrafter"/>
</dbReference>
<proteinExistence type="predicted"/>
<accession>E6PCG7</accession>
<evidence type="ECO:0000313" key="3">
    <source>
        <dbReference type="EMBL" id="CBH74151.1"/>
    </source>
</evidence>
<feature type="domain" description="HTH tetR-type" evidence="2">
    <location>
        <begin position="5"/>
        <end position="65"/>
    </location>
</feature>
<name>E6PCG7_9ZZZZ</name>
<dbReference type="PANTHER" id="PTHR30055">
    <property type="entry name" value="HTH-TYPE TRANSCRIPTIONAL REGULATOR RUTR"/>
    <property type="match status" value="1"/>
</dbReference>
<dbReference type="InterPro" id="IPR001647">
    <property type="entry name" value="HTH_TetR"/>
</dbReference>
<dbReference type="InterPro" id="IPR036271">
    <property type="entry name" value="Tet_transcr_reg_TetR-rel_C_sf"/>
</dbReference>
<dbReference type="InterPro" id="IPR050109">
    <property type="entry name" value="HTH-type_TetR-like_transc_reg"/>
</dbReference>
<organism evidence="3">
    <name type="scientific">mine drainage metagenome</name>
    <dbReference type="NCBI Taxonomy" id="410659"/>
    <lineage>
        <taxon>unclassified sequences</taxon>
        <taxon>metagenomes</taxon>
        <taxon>ecological metagenomes</taxon>
    </lineage>
</organism>
<dbReference type="PANTHER" id="PTHR30055:SF237">
    <property type="entry name" value="TRANSCRIPTIONAL REPRESSOR MCE3R"/>
    <property type="match status" value="1"/>
</dbReference>
<sequence length="196" mass="22114">MQAYDQRYEDILDCAESLFAEQGFHATSMRDIARAACISVAGLYYYLPSKQQALSFVCERIFDRLEAGTAEGARLADPHERLAAFVRGHLRYLLTNNRSYRVLLHDMQALDRESSSGARVRRRRYFQSLVELLAELEPHAEGNSRVAAGALFGILNWAPTWYREESDGDVEATAERLTELFLRGFRSGALVAQASS</sequence>
<comment type="caution">
    <text evidence="3">The sequence shown here is derived from an EMBL/GenBank/DDBJ whole genome shotgun (WGS) entry which is preliminary data.</text>
</comment>
<dbReference type="Gene3D" id="1.10.10.60">
    <property type="entry name" value="Homeodomain-like"/>
    <property type="match status" value="1"/>
</dbReference>
<dbReference type="Gene3D" id="1.10.357.10">
    <property type="entry name" value="Tetracycline Repressor, domain 2"/>
    <property type="match status" value="1"/>
</dbReference>
<dbReference type="GO" id="GO:0000976">
    <property type="term" value="F:transcription cis-regulatory region binding"/>
    <property type="evidence" value="ECO:0007669"/>
    <property type="project" value="TreeGrafter"/>
</dbReference>
<dbReference type="SUPFAM" id="SSF46689">
    <property type="entry name" value="Homeodomain-like"/>
    <property type="match status" value="1"/>
</dbReference>
<dbReference type="InterPro" id="IPR009057">
    <property type="entry name" value="Homeodomain-like_sf"/>
</dbReference>